<dbReference type="EMBL" id="KV454211">
    <property type="protein sequence ID" value="ODQ58948.1"/>
    <property type="molecule type" value="Genomic_DNA"/>
</dbReference>
<feature type="compositionally biased region" description="Polar residues" evidence="1">
    <location>
        <begin position="23"/>
        <end position="35"/>
    </location>
</feature>
<evidence type="ECO:0000313" key="2">
    <source>
        <dbReference type="EMBL" id="ODQ58948.1"/>
    </source>
</evidence>
<accession>A0A1E3P0V4</accession>
<proteinExistence type="predicted"/>
<gene>
    <name evidence="2" type="ORF">WICANDRAFT_63455</name>
</gene>
<feature type="compositionally biased region" description="Basic and acidic residues" evidence="1">
    <location>
        <begin position="36"/>
        <end position="45"/>
    </location>
</feature>
<dbReference type="Proteomes" id="UP000094112">
    <property type="component" value="Unassembled WGS sequence"/>
</dbReference>
<name>A0A1E3P0V4_WICAA</name>
<dbReference type="AlphaFoldDB" id="A0A1E3P0V4"/>
<protein>
    <submittedName>
        <fullName evidence="2">Uncharacterized protein</fullName>
    </submittedName>
</protein>
<sequence length="416" mass="47338">MAHLARAILKKRLASKLKDTPASIISNTKQPQVKTKTPETKKSDDETFDNFTDDFDKLFEGDFDDVFGQPLGSSSSVELLSDEVVNNEVDNVDKSPREVIQTEFGPEGPPPIMKPIRQSQQRIIDPVLLQSLTKGKFVPLLNTTGHKDTLADKNSDEDKISLTLNGLFSTNPITLKTEQKELSLTNPNISFNQSPAVEAALTRGPVGLPGKRFQSITKPYQIRGLYTEFFNLGQRPKDSHVATKYFECEYFPPNHIRAYYRKSKVSLVVFFRDGFNQNDPTSTLRKNIFPNSCVPRDSGAFRSKWRKMIRLKFLEALKEVGDIDGLFTFHVELYPTKPEEKEIFQHDLKKTLEYYKSQDYSDQIKQINSNARINWILRGLAQSGLRTYAVPPYLEIPGTLRHRFSNVPEPGTIESK</sequence>
<reference evidence="2 3" key="1">
    <citation type="journal article" date="2016" name="Proc. Natl. Acad. Sci. U.S.A.">
        <title>Comparative genomics of biotechnologically important yeasts.</title>
        <authorList>
            <person name="Riley R."/>
            <person name="Haridas S."/>
            <person name="Wolfe K.H."/>
            <person name="Lopes M.R."/>
            <person name="Hittinger C.T."/>
            <person name="Goeker M."/>
            <person name="Salamov A.A."/>
            <person name="Wisecaver J.H."/>
            <person name="Long T.M."/>
            <person name="Calvey C.H."/>
            <person name="Aerts A.L."/>
            <person name="Barry K.W."/>
            <person name="Choi C."/>
            <person name="Clum A."/>
            <person name="Coughlan A.Y."/>
            <person name="Deshpande S."/>
            <person name="Douglass A.P."/>
            <person name="Hanson S.J."/>
            <person name="Klenk H.-P."/>
            <person name="LaButti K.M."/>
            <person name="Lapidus A."/>
            <person name="Lindquist E.A."/>
            <person name="Lipzen A.M."/>
            <person name="Meier-Kolthoff J.P."/>
            <person name="Ohm R.A."/>
            <person name="Otillar R.P."/>
            <person name="Pangilinan J.L."/>
            <person name="Peng Y."/>
            <person name="Rokas A."/>
            <person name="Rosa C.A."/>
            <person name="Scheuner C."/>
            <person name="Sibirny A.A."/>
            <person name="Slot J.C."/>
            <person name="Stielow J.B."/>
            <person name="Sun H."/>
            <person name="Kurtzman C.P."/>
            <person name="Blackwell M."/>
            <person name="Grigoriev I.V."/>
            <person name="Jeffries T.W."/>
        </authorList>
    </citation>
    <scope>NUCLEOTIDE SEQUENCE [LARGE SCALE GENOMIC DNA]</scope>
    <source>
        <strain evidence="3">ATCC 58044 / CBS 1984 / NCYC 433 / NRRL Y-366-8</strain>
    </source>
</reference>
<organism evidence="2 3">
    <name type="scientific">Wickerhamomyces anomalus (strain ATCC 58044 / CBS 1984 / NCYC 433 / NRRL Y-366-8)</name>
    <name type="common">Yeast</name>
    <name type="synonym">Hansenula anomala</name>
    <dbReference type="NCBI Taxonomy" id="683960"/>
    <lineage>
        <taxon>Eukaryota</taxon>
        <taxon>Fungi</taxon>
        <taxon>Dikarya</taxon>
        <taxon>Ascomycota</taxon>
        <taxon>Saccharomycotina</taxon>
        <taxon>Saccharomycetes</taxon>
        <taxon>Phaffomycetales</taxon>
        <taxon>Wickerhamomycetaceae</taxon>
        <taxon>Wickerhamomyces</taxon>
    </lineage>
</organism>
<dbReference type="RefSeq" id="XP_019038155.1">
    <property type="nucleotide sequence ID" value="XM_019183552.1"/>
</dbReference>
<feature type="region of interest" description="Disordered" evidence="1">
    <location>
        <begin position="23"/>
        <end position="47"/>
    </location>
</feature>
<evidence type="ECO:0000313" key="3">
    <source>
        <dbReference type="Proteomes" id="UP000094112"/>
    </source>
</evidence>
<keyword evidence="3" id="KW-1185">Reference proteome</keyword>
<dbReference type="GeneID" id="30200798"/>
<evidence type="ECO:0000256" key="1">
    <source>
        <dbReference type="SAM" id="MobiDB-lite"/>
    </source>
</evidence>